<dbReference type="AlphaFoldDB" id="A0ABD3NMY7"/>
<feature type="region of interest" description="Disordered" evidence="4">
    <location>
        <begin position="327"/>
        <end position="356"/>
    </location>
</feature>
<evidence type="ECO:0000256" key="4">
    <source>
        <dbReference type="SAM" id="MobiDB-lite"/>
    </source>
</evidence>
<feature type="region of interest" description="Disordered" evidence="4">
    <location>
        <begin position="435"/>
        <end position="476"/>
    </location>
</feature>
<feature type="compositionally biased region" description="Polar residues" evidence="4">
    <location>
        <begin position="61"/>
        <end position="103"/>
    </location>
</feature>
<feature type="compositionally biased region" description="Polar residues" evidence="4">
    <location>
        <begin position="370"/>
        <end position="381"/>
    </location>
</feature>
<dbReference type="SMART" id="SM01179">
    <property type="entry name" value="DUF862"/>
    <property type="match status" value="1"/>
</dbReference>
<comment type="caution">
    <text evidence="6">The sequence shown here is derived from an EMBL/GenBank/DDBJ whole genome shotgun (WGS) entry which is preliminary data.</text>
</comment>
<dbReference type="Proteomes" id="UP001530400">
    <property type="component" value="Unassembled WGS sequence"/>
</dbReference>
<dbReference type="GO" id="GO:0006508">
    <property type="term" value="P:proteolysis"/>
    <property type="evidence" value="ECO:0007669"/>
    <property type="project" value="UniProtKB-KW"/>
</dbReference>
<dbReference type="PANTHER" id="PTHR12378">
    <property type="entry name" value="DESUMOYLATING ISOPEPTIDASE"/>
    <property type="match status" value="1"/>
</dbReference>
<evidence type="ECO:0000313" key="6">
    <source>
        <dbReference type="EMBL" id="KAL3776693.1"/>
    </source>
</evidence>
<comment type="similarity">
    <text evidence="1">Belongs to the DeSI family.</text>
</comment>
<feature type="compositionally biased region" description="Basic and acidic residues" evidence="4">
    <location>
        <begin position="211"/>
        <end position="221"/>
    </location>
</feature>
<evidence type="ECO:0000313" key="7">
    <source>
        <dbReference type="Proteomes" id="UP001530400"/>
    </source>
</evidence>
<evidence type="ECO:0000259" key="5">
    <source>
        <dbReference type="PROSITE" id="PS51858"/>
    </source>
</evidence>
<feature type="region of interest" description="Disordered" evidence="4">
    <location>
        <begin position="172"/>
        <end position="248"/>
    </location>
</feature>
<gene>
    <name evidence="6" type="ORF">ACHAWO_003106</name>
</gene>
<dbReference type="PROSITE" id="PS51858">
    <property type="entry name" value="PPPDE"/>
    <property type="match status" value="1"/>
</dbReference>
<protein>
    <recommendedName>
        <fullName evidence="5">PPPDE domain-containing protein</fullName>
    </recommendedName>
</protein>
<feature type="compositionally biased region" description="Basic and acidic residues" evidence="4">
    <location>
        <begin position="230"/>
        <end position="245"/>
    </location>
</feature>
<evidence type="ECO:0000256" key="2">
    <source>
        <dbReference type="ARBA" id="ARBA00022670"/>
    </source>
</evidence>
<dbReference type="Gene3D" id="3.90.1720.30">
    <property type="entry name" value="PPPDE domains"/>
    <property type="match status" value="1"/>
</dbReference>
<evidence type="ECO:0000256" key="3">
    <source>
        <dbReference type="ARBA" id="ARBA00022801"/>
    </source>
</evidence>
<keyword evidence="3" id="KW-0378">Hydrolase</keyword>
<dbReference type="InterPro" id="IPR042266">
    <property type="entry name" value="PPPDE_sf"/>
</dbReference>
<feature type="compositionally biased region" description="Polar residues" evidence="4">
    <location>
        <begin position="460"/>
        <end position="473"/>
    </location>
</feature>
<name>A0ABD3NMY7_9STRA</name>
<accession>A0ABD3NMY7</accession>
<organism evidence="6 7">
    <name type="scientific">Cyclotella atomus</name>
    <dbReference type="NCBI Taxonomy" id="382360"/>
    <lineage>
        <taxon>Eukaryota</taxon>
        <taxon>Sar</taxon>
        <taxon>Stramenopiles</taxon>
        <taxon>Ochrophyta</taxon>
        <taxon>Bacillariophyta</taxon>
        <taxon>Coscinodiscophyceae</taxon>
        <taxon>Thalassiosirophycidae</taxon>
        <taxon>Stephanodiscales</taxon>
        <taxon>Stephanodiscaceae</taxon>
        <taxon>Cyclotella</taxon>
    </lineage>
</organism>
<feature type="region of interest" description="Disordered" evidence="4">
    <location>
        <begin position="61"/>
        <end position="120"/>
    </location>
</feature>
<keyword evidence="2" id="KW-0645">Protease</keyword>
<dbReference type="Pfam" id="PF05903">
    <property type="entry name" value="Peptidase_C97"/>
    <property type="match status" value="2"/>
</dbReference>
<dbReference type="PANTHER" id="PTHR12378:SF80">
    <property type="entry name" value="IP06716P-RELATED"/>
    <property type="match status" value="1"/>
</dbReference>
<dbReference type="EMBL" id="JALLPJ020001086">
    <property type="protein sequence ID" value="KAL3776693.1"/>
    <property type="molecule type" value="Genomic_DNA"/>
</dbReference>
<dbReference type="InterPro" id="IPR008580">
    <property type="entry name" value="PPPDE_dom"/>
</dbReference>
<feature type="compositionally biased region" description="Low complexity" evidence="4">
    <location>
        <begin position="327"/>
        <end position="348"/>
    </location>
</feature>
<keyword evidence="7" id="KW-1185">Reference proteome</keyword>
<sequence length="818" mass="89803">MDGAAVESSREDSLDIMANEPEIEAIKETACADERASDTSDTVLKCIDICKGNGVVSSLETSATTHDNNSTPTMPPDSHTNNDSFRGKTVISQSDVNTAAAKSSDNRDMVATTPSNSKYNKQSLVNELDMKPPRPTKNSVDGVQMMYDEVLSFPPSESTSNRVSPVAVTIPLDDNWSTAGGATASRDPSEVGSSQHSASPRIHLSASSLSGEKRCSPDKSILDMLEDDDQSSKSDQDKEEGEAKPYSHVSAAHEILNSFIALNPSTERKDRFNAATPTALCSKTFAHLEDRFDDESRKTSAELNARYARKNSLHIITSNSLKNLEKLNSNTSCKSPKKGTTSPSSPSKGYDKKKLNERLKQRLAERNQKTRASNNGCSTSPGKLALDAQANLKTHKRPASCSGEYFPRDPLDNNNKVVFDTFLKYGISPNGAFPDTVTFDSEDNESQPLLGRRSFRKSSSETGVSPPTVRSNQVPPPHGIGILQPDGVVFDDALLLRLARQARYSRLRGEHSVAVASPTEVGTVERRFNTVKIHVYDLLQRDALVEVPYFNCNFPIGQCFKALNNAANCLGTGAYHVGVEVNGIEYAFGANNIMGMSGVFTCPPKHSPGYEYRETLDFGNIYTSRNTWIRIPKENALGRSISNALAASRDAFDEAELSKLNTSTMSTEEYTFRKIESFADGNAVIHSMAKEYMGTDYDLLRKNCCTFAHDVCIRLGVKEEDIPSWFHNAAKAGADAEDAITNAEQTVKHMFDCADMEGDPTDLVEGYNHGFEVIADLKRGSSKLKVVESLPVFRHATARQPLFDEDHSEFWETLSWTY</sequence>
<feature type="domain" description="PPPDE" evidence="5">
    <location>
        <begin position="529"/>
        <end position="738"/>
    </location>
</feature>
<proteinExistence type="inferred from homology"/>
<reference evidence="6 7" key="1">
    <citation type="submission" date="2024-10" db="EMBL/GenBank/DDBJ databases">
        <title>Updated reference genomes for cyclostephanoid diatoms.</title>
        <authorList>
            <person name="Roberts W.R."/>
            <person name="Alverson A.J."/>
        </authorList>
    </citation>
    <scope>NUCLEOTIDE SEQUENCE [LARGE SCALE GENOMIC DNA]</scope>
    <source>
        <strain evidence="6 7">AJA010-31</strain>
    </source>
</reference>
<feature type="region of interest" description="Disordered" evidence="4">
    <location>
        <begin position="364"/>
        <end position="383"/>
    </location>
</feature>
<evidence type="ECO:0000256" key="1">
    <source>
        <dbReference type="ARBA" id="ARBA00008140"/>
    </source>
</evidence>
<dbReference type="GO" id="GO:0008233">
    <property type="term" value="F:peptidase activity"/>
    <property type="evidence" value="ECO:0007669"/>
    <property type="project" value="UniProtKB-KW"/>
</dbReference>